<feature type="region of interest" description="Disordered" evidence="1">
    <location>
        <begin position="113"/>
        <end position="136"/>
    </location>
</feature>
<organism evidence="2 3">
    <name type="scientific">Pseudoxanthobacter soli DSM 19599</name>
    <dbReference type="NCBI Taxonomy" id="1123029"/>
    <lineage>
        <taxon>Bacteria</taxon>
        <taxon>Pseudomonadati</taxon>
        <taxon>Pseudomonadota</taxon>
        <taxon>Alphaproteobacteria</taxon>
        <taxon>Hyphomicrobiales</taxon>
        <taxon>Segnochrobactraceae</taxon>
        <taxon>Pseudoxanthobacter</taxon>
    </lineage>
</organism>
<gene>
    <name evidence="2" type="ORF">SAMN02745172_02813</name>
</gene>
<dbReference type="EMBL" id="FRXO01000005">
    <property type="protein sequence ID" value="SHO66158.1"/>
    <property type="molecule type" value="Genomic_DNA"/>
</dbReference>
<sequence>MTAIQSVTSQPNQPAPPWTQAAVAARDLAVAAPVSVTSATSTALYTPTVEGSSETTADAAVKNTEISTRLSPISSQVTTAISNAVLNTSSSADAGSGVATADHAGNAADIQQLRQPAAQPSALPSTHGPDGFAVGDRADASVRDTAAAGAAGTDGNGGLAIGEDGPSPYPWLEDSGDTPEPSGDAVAVFGWQLPALPPPSVSDVATTGAEDIGLAAVVAAIEEAARMPSRFASDTEENMPSAIRKMANYLREEIARRRDQISDDTSTMVKINRNIENYYEFSGNLIVMGDGGRYSSGHFSVLNKLTGDLMYAHYGNGTLRYYGTSPNSLTAATMT</sequence>
<reference evidence="2 3" key="1">
    <citation type="submission" date="2016-12" db="EMBL/GenBank/DDBJ databases">
        <authorList>
            <person name="Song W.-J."/>
            <person name="Kurnit D.M."/>
        </authorList>
    </citation>
    <scope>NUCLEOTIDE SEQUENCE [LARGE SCALE GENOMIC DNA]</scope>
    <source>
        <strain evidence="2 3">DSM 19599</strain>
    </source>
</reference>
<accession>A0A1M7ZMM8</accession>
<feature type="region of interest" description="Disordered" evidence="1">
    <location>
        <begin position="148"/>
        <end position="182"/>
    </location>
</feature>
<evidence type="ECO:0000256" key="1">
    <source>
        <dbReference type="SAM" id="MobiDB-lite"/>
    </source>
</evidence>
<dbReference type="RefSeq" id="WP_139282534.1">
    <property type="nucleotide sequence ID" value="NZ_FRXO01000005.1"/>
</dbReference>
<evidence type="ECO:0000313" key="2">
    <source>
        <dbReference type="EMBL" id="SHO66158.1"/>
    </source>
</evidence>
<dbReference type="AlphaFoldDB" id="A0A1M7ZMM8"/>
<keyword evidence="3" id="KW-1185">Reference proteome</keyword>
<evidence type="ECO:0000313" key="3">
    <source>
        <dbReference type="Proteomes" id="UP000186406"/>
    </source>
</evidence>
<name>A0A1M7ZMM8_9HYPH</name>
<dbReference type="Proteomes" id="UP000186406">
    <property type="component" value="Unassembled WGS sequence"/>
</dbReference>
<protein>
    <submittedName>
        <fullName evidence="2">Uncharacterized protein</fullName>
    </submittedName>
</protein>
<proteinExistence type="predicted"/>